<evidence type="ECO:0000313" key="1">
    <source>
        <dbReference type="EMBL" id="TXD95493.1"/>
    </source>
</evidence>
<sequence>METSLVNIRKFLSDHIFLPFIKREAVSSFYIEKKARLNEIHIIHINTCDLLPDEEGRKKLGFFGNLSDLLKAGEEKFEHVKLCKYCLS</sequence>
<dbReference type="Proteomes" id="UP000321367">
    <property type="component" value="Unassembled WGS sequence"/>
</dbReference>
<keyword evidence="2" id="KW-1185">Reference proteome</keyword>
<dbReference type="AlphaFoldDB" id="A0A5C6ZWW6"/>
<evidence type="ECO:0000313" key="2">
    <source>
        <dbReference type="Proteomes" id="UP000321367"/>
    </source>
</evidence>
<reference evidence="1 2" key="1">
    <citation type="submission" date="2019-08" db="EMBL/GenBank/DDBJ databases">
        <title>Genome sequence of Gillisia hiemivivida IC154 (type strain).</title>
        <authorList>
            <person name="Bowman J.P."/>
        </authorList>
    </citation>
    <scope>NUCLEOTIDE SEQUENCE [LARGE SCALE GENOMIC DNA]</scope>
    <source>
        <strain evidence="1 2">IC154</strain>
    </source>
</reference>
<proteinExistence type="predicted"/>
<accession>A0A5C6ZWW6</accession>
<gene>
    <name evidence="1" type="ORF">ES724_00210</name>
</gene>
<name>A0A5C6ZWW6_9FLAO</name>
<dbReference type="RefSeq" id="WP_146928118.1">
    <property type="nucleotide sequence ID" value="NZ_CBCSHZ010000002.1"/>
</dbReference>
<protein>
    <submittedName>
        <fullName evidence="1">Uncharacterized protein</fullName>
    </submittedName>
</protein>
<comment type="caution">
    <text evidence="1">The sequence shown here is derived from an EMBL/GenBank/DDBJ whole genome shotgun (WGS) entry which is preliminary data.</text>
</comment>
<organism evidence="1 2">
    <name type="scientific">Gillisia hiemivivida</name>
    <dbReference type="NCBI Taxonomy" id="291190"/>
    <lineage>
        <taxon>Bacteria</taxon>
        <taxon>Pseudomonadati</taxon>
        <taxon>Bacteroidota</taxon>
        <taxon>Flavobacteriia</taxon>
        <taxon>Flavobacteriales</taxon>
        <taxon>Flavobacteriaceae</taxon>
        <taxon>Gillisia</taxon>
    </lineage>
</organism>
<dbReference type="OrthoDB" id="47198at2"/>
<dbReference type="EMBL" id="VORY01000001">
    <property type="protein sequence ID" value="TXD95493.1"/>
    <property type="molecule type" value="Genomic_DNA"/>
</dbReference>